<dbReference type="RefSeq" id="WP_238239907.1">
    <property type="nucleotide sequence ID" value="NZ_BPQQ01000060.1"/>
</dbReference>
<evidence type="ECO:0008006" key="5">
    <source>
        <dbReference type="Google" id="ProtNLM"/>
    </source>
</evidence>
<keyword evidence="2" id="KW-0812">Transmembrane</keyword>
<dbReference type="InterPro" id="IPR011852">
    <property type="entry name" value="TRAP_TAXI"/>
</dbReference>
<evidence type="ECO:0000313" key="3">
    <source>
        <dbReference type="EMBL" id="GJE02752.1"/>
    </source>
</evidence>
<proteinExistence type="predicted"/>
<dbReference type="Gene3D" id="3.40.190.10">
    <property type="entry name" value="Periplasmic binding protein-like II"/>
    <property type="match status" value="2"/>
</dbReference>
<reference evidence="3" key="2">
    <citation type="submission" date="2021-08" db="EMBL/GenBank/DDBJ databases">
        <authorList>
            <person name="Tani A."/>
            <person name="Ola A."/>
            <person name="Ogura Y."/>
            <person name="Katsura K."/>
            <person name="Hayashi T."/>
        </authorList>
    </citation>
    <scope>NUCLEOTIDE SEQUENCE</scope>
    <source>
        <strain evidence="3">DSM 17168</strain>
    </source>
</reference>
<feature type="transmembrane region" description="Helical" evidence="2">
    <location>
        <begin position="362"/>
        <end position="384"/>
    </location>
</feature>
<keyword evidence="4" id="KW-1185">Reference proteome</keyword>
<keyword evidence="2" id="KW-1133">Transmembrane helix</keyword>
<gene>
    <name evidence="3" type="ORF">GMJLKIPL_4701</name>
</gene>
<dbReference type="Pfam" id="PF16868">
    <property type="entry name" value="NMT1_3"/>
    <property type="match status" value="1"/>
</dbReference>
<sequence>MGGPVAAARPDRPRPDTAPGDRHPAVPGSAAVVRRRGRWGRVALAVGVLLCLAAGFAIAHLWSPHANLRVTTGPPGSTAQRFIAAFATVSKAQHPRVTLDLVQANDLAASARALEEGRTDLAIVRSDVAPPANGQTVVILRRDVVALVLPPHSRVESVAGLAGKTVGIPAGPLQADNARILDTVLGYFDVPLKEVGRMVLPVDELARAVQQKRVAAVLAVGPVAPGEIVDVVAAVARATKGTPGILALDEAETIGKRFPGFEAFDVPAGAFRARPATPGDTVTTLAVTYRFVAPEWMPNVVAAAIARSILTTKAKLMAVTPLANQIEAPDPDDKSPILPVHPGVSAYLSSGDQSFFDQVQQYFTIGGLIISLAGSLFAAATAYWSRRRSEADWRPIRRLVEIADEASRADLPGLAALEADFHGLVAAVLGRSPESGDADRQSAFATALAHARHALDKRRSILESGSRPAAPLVAAQ</sequence>
<feature type="region of interest" description="Disordered" evidence="1">
    <location>
        <begin position="1"/>
        <end position="29"/>
    </location>
</feature>
<evidence type="ECO:0000313" key="4">
    <source>
        <dbReference type="Proteomes" id="UP001055153"/>
    </source>
</evidence>
<feature type="compositionally biased region" description="Basic and acidic residues" evidence="1">
    <location>
        <begin position="9"/>
        <end position="24"/>
    </location>
</feature>
<organism evidence="3 4">
    <name type="scientific">Methylobacterium isbiliense</name>
    <dbReference type="NCBI Taxonomy" id="315478"/>
    <lineage>
        <taxon>Bacteria</taxon>
        <taxon>Pseudomonadati</taxon>
        <taxon>Pseudomonadota</taxon>
        <taxon>Alphaproteobacteria</taxon>
        <taxon>Hyphomicrobiales</taxon>
        <taxon>Methylobacteriaceae</taxon>
        <taxon>Methylobacterium</taxon>
    </lineage>
</organism>
<feature type="transmembrane region" description="Helical" evidence="2">
    <location>
        <begin position="42"/>
        <end position="62"/>
    </location>
</feature>
<protein>
    <recommendedName>
        <fullName evidence="5">C4-dicarboxylate ABC transporter substrate-binding protein</fullName>
    </recommendedName>
</protein>
<accession>A0ABQ4SI04</accession>
<dbReference type="SUPFAM" id="SSF53850">
    <property type="entry name" value="Periplasmic binding protein-like II"/>
    <property type="match status" value="1"/>
</dbReference>
<dbReference type="PANTHER" id="PTHR42941">
    <property type="entry name" value="SLL1037 PROTEIN"/>
    <property type="match status" value="1"/>
</dbReference>
<evidence type="ECO:0000256" key="1">
    <source>
        <dbReference type="SAM" id="MobiDB-lite"/>
    </source>
</evidence>
<evidence type="ECO:0000256" key="2">
    <source>
        <dbReference type="SAM" id="Phobius"/>
    </source>
</evidence>
<dbReference type="Proteomes" id="UP001055153">
    <property type="component" value="Unassembled WGS sequence"/>
</dbReference>
<dbReference type="EMBL" id="BPQQ01000060">
    <property type="protein sequence ID" value="GJE02752.1"/>
    <property type="molecule type" value="Genomic_DNA"/>
</dbReference>
<keyword evidence="2" id="KW-0472">Membrane</keyword>
<reference evidence="3" key="1">
    <citation type="journal article" date="2021" name="Front. Microbiol.">
        <title>Comprehensive Comparative Genomics and Phenotyping of Methylobacterium Species.</title>
        <authorList>
            <person name="Alessa O."/>
            <person name="Ogura Y."/>
            <person name="Fujitani Y."/>
            <person name="Takami H."/>
            <person name="Hayashi T."/>
            <person name="Sahin N."/>
            <person name="Tani A."/>
        </authorList>
    </citation>
    <scope>NUCLEOTIDE SEQUENCE</scope>
    <source>
        <strain evidence="3">DSM 17168</strain>
    </source>
</reference>
<name>A0ABQ4SI04_9HYPH</name>
<dbReference type="PANTHER" id="PTHR42941:SF1">
    <property type="entry name" value="SLL1037 PROTEIN"/>
    <property type="match status" value="1"/>
</dbReference>
<comment type="caution">
    <text evidence="3">The sequence shown here is derived from an EMBL/GenBank/DDBJ whole genome shotgun (WGS) entry which is preliminary data.</text>
</comment>